<dbReference type="InterPro" id="IPR054295">
    <property type="entry name" value="CHS4-like_dom"/>
</dbReference>
<dbReference type="InterPro" id="IPR027417">
    <property type="entry name" value="P-loop_NTPase"/>
</dbReference>
<keyword evidence="3" id="KW-1003">Cell membrane</keyword>
<accession>A0A1R1PJD1</accession>
<feature type="transmembrane region" description="Helical" evidence="8">
    <location>
        <begin position="113"/>
        <end position="135"/>
    </location>
</feature>
<evidence type="ECO:0000256" key="8">
    <source>
        <dbReference type="SAM" id="Phobius"/>
    </source>
</evidence>
<dbReference type="OrthoDB" id="370884at2759"/>
<keyword evidence="11" id="KW-1185">Reference proteome</keyword>
<evidence type="ECO:0000256" key="6">
    <source>
        <dbReference type="ARBA" id="ARBA00023180"/>
    </source>
</evidence>
<keyword evidence="8" id="KW-0812">Transmembrane</keyword>
<feature type="domain" description="Guanylate kinase-like" evidence="9">
    <location>
        <begin position="903"/>
        <end position="1020"/>
    </location>
</feature>
<comment type="caution">
    <text evidence="10">The sequence shown here is derived from an EMBL/GenBank/DDBJ whole genome shotgun (WGS) entry which is preliminary data.</text>
</comment>
<proteinExistence type="inferred from homology"/>
<evidence type="ECO:0000256" key="3">
    <source>
        <dbReference type="ARBA" id="ARBA00022475"/>
    </source>
</evidence>
<comment type="similarity">
    <text evidence="2">Belongs to the guanylate kinase family.</text>
</comment>
<feature type="region of interest" description="Disordered" evidence="7">
    <location>
        <begin position="457"/>
        <end position="487"/>
    </location>
</feature>
<keyword evidence="5" id="KW-0418">Kinase</keyword>
<feature type="region of interest" description="Disordered" evidence="7">
    <location>
        <begin position="1"/>
        <end position="41"/>
    </location>
</feature>
<dbReference type="SMART" id="SM00072">
    <property type="entry name" value="GuKc"/>
    <property type="match status" value="1"/>
</dbReference>
<keyword evidence="8" id="KW-0472">Membrane</keyword>
<dbReference type="Pfam" id="PF03142">
    <property type="entry name" value="Chitin_synth_2"/>
    <property type="match status" value="1"/>
</dbReference>
<name>A0A1R1PJD1_ZANCU</name>
<dbReference type="PANTHER" id="PTHR23117">
    <property type="entry name" value="GUANYLATE KINASE-RELATED"/>
    <property type="match status" value="1"/>
</dbReference>
<evidence type="ECO:0000313" key="11">
    <source>
        <dbReference type="Proteomes" id="UP000188320"/>
    </source>
</evidence>
<evidence type="ECO:0000256" key="1">
    <source>
        <dbReference type="ARBA" id="ARBA00004651"/>
    </source>
</evidence>
<protein>
    <submittedName>
        <fullName evidence="10">Chitin synthase 7</fullName>
    </submittedName>
</protein>
<dbReference type="AlphaFoldDB" id="A0A1R1PJD1"/>
<dbReference type="GO" id="GO:0005886">
    <property type="term" value="C:plasma membrane"/>
    <property type="evidence" value="ECO:0007669"/>
    <property type="project" value="UniProtKB-SubCell"/>
</dbReference>
<reference evidence="11" key="1">
    <citation type="submission" date="2017-01" db="EMBL/GenBank/DDBJ databases">
        <authorList>
            <person name="Wang Y."/>
            <person name="White M."/>
            <person name="Kvist S."/>
            <person name="Moncalvo J.-M."/>
        </authorList>
    </citation>
    <scope>NUCLEOTIDE SEQUENCE [LARGE SCALE GENOMIC DNA]</scope>
    <source>
        <strain evidence="11">COL-18-3</strain>
    </source>
</reference>
<keyword evidence="6" id="KW-0325">Glycoprotein</keyword>
<feature type="region of interest" description="Disordered" evidence="7">
    <location>
        <begin position="594"/>
        <end position="628"/>
    </location>
</feature>
<dbReference type="EMBL" id="LSSK01000997">
    <property type="protein sequence ID" value="OMH81058.1"/>
    <property type="molecule type" value="Genomic_DNA"/>
</dbReference>
<gene>
    <name evidence="10" type="ORF">AX774_g5492</name>
</gene>
<evidence type="ECO:0000256" key="7">
    <source>
        <dbReference type="SAM" id="MobiDB-lite"/>
    </source>
</evidence>
<dbReference type="SUPFAM" id="SSF52540">
    <property type="entry name" value="P-loop containing nucleoside triphosphate hydrolases"/>
    <property type="match status" value="1"/>
</dbReference>
<dbReference type="InterPro" id="IPR008145">
    <property type="entry name" value="GK/Ca_channel_bsu"/>
</dbReference>
<dbReference type="SUPFAM" id="SSF55856">
    <property type="entry name" value="Cytochrome b5-like heme/steroid binding domain"/>
    <property type="match status" value="1"/>
</dbReference>
<evidence type="ECO:0000313" key="10">
    <source>
        <dbReference type="EMBL" id="OMH81058.1"/>
    </source>
</evidence>
<dbReference type="GO" id="GO:0005829">
    <property type="term" value="C:cytosol"/>
    <property type="evidence" value="ECO:0007669"/>
    <property type="project" value="TreeGrafter"/>
</dbReference>
<evidence type="ECO:0000256" key="4">
    <source>
        <dbReference type="ARBA" id="ARBA00022679"/>
    </source>
</evidence>
<dbReference type="Gene3D" id="3.40.50.300">
    <property type="entry name" value="P-loop containing nucleotide triphosphate hydrolases"/>
    <property type="match status" value="1"/>
</dbReference>
<dbReference type="PANTHER" id="PTHR23117:SF13">
    <property type="entry name" value="GUANYLATE KINASE"/>
    <property type="match status" value="1"/>
</dbReference>
<evidence type="ECO:0000256" key="5">
    <source>
        <dbReference type="ARBA" id="ARBA00022777"/>
    </source>
</evidence>
<keyword evidence="4" id="KW-0808">Transferase</keyword>
<dbReference type="CDD" id="cd00071">
    <property type="entry name" value="GMPK"/>
    <property type="match status" value="1"/>
</dbReference>
<dbReference type="Pfam" id="PF22997">
    <property type="entry name" value="CHS4"/>
    <property type="match status" value="1"/>
</dbReference>
<dbReference type="Gene3D" id="3.10.120.10">
    <property type="entry name" value="Cytochrome b5-like heme/steroid binding domain"/>
    <property type="match status" value="1"/>
</dbReference>
<evidence type="ECO:0000256" key="2">
    <source>
        <dbReference type="ARBA" id="ARBA00005790"/>
    </source>
</evidence>
<keyword evidence="8" id="KW-1133">Transmembrane helix</keyword>
<dbReference type="Proteomes" id="UP000188320">
    <property type="component" value="Unassembled WGS sequence"/>
</dbReference>
<evidence type="ECO:0000259" key="9">
    <source>
        <dbReference type="PROSITE" id="PS50052"/>
    </source>
</evidence>
<dbReference type="PROSITE" id="PS50052">
    <property type="entry name" value="GUANYLATE_KINASE_2"/>
    <property type="match status" value="1"/>
</dbReference>
<dbReference type="InterPro" id="IPR036400">
    <property type="entry name" value="Cyt_B5-like_heme/steroid_sf"/>
</dbReference>
<dbReference type="PROSITE" id="PS00856">
    <property type="entry name" value="GUANYLATE_KINASE_1"/>
    <property type="match status" value="1"/>
</dbReference>
<dbReference type="InterPro" id="IPR008144">
    <property type="entry name" value="Guanylate_kin-like_dom"/>
</dbReference>
<comment type="subcellular location">
    <subcellularLocation>
        <location evidence="1">Cell membrane</location>
        <topology evidence="1">Multi-pass membrane protein</topology>
    </subcellularLocation>
</comment>
<sequence length="1020" mass="115240">MDNQTTSKAKESQAELSSIPSHSEHLNGATQENVVSEKKEETSVSKMRKYFLQKKKERKNQLVGKNAADGLISKSWRIFSKVVTGFIPSFVIRKCKNTQDDERVQAWREKITLCLLILCMCGAMVFFTFGLTQLFCVYSEPIDTYGLQKNHGAKSKKRYVSVYGSIYDVTNGFGIPNHPRVNATLIGSDISRFFSTTYPRAEKCKFWPVGKSPSTCLFNDGKFCHNSATIGNTLSGLDTNKKITYQWNDIYNKKYYLFVYNGSVFNVYNYLEQSLVNRTGYLGAPHITDSIIQMVGTDATQYINSKSELKQLVSCFYAQYLVGVVDGTPVGCILVNGLLAVSMMMVGMVTLTKFFCAVLFNWTYKWRFCRNYNNIYTMRDKNHNEVHELPYVLILVTCYSEGKDSLKKTLDSIAETYYPEPNKVLVVIADGMVSGEDENKSTPEIVLELMGVNNPSDMRAHNPYSDDQNSAARKQSEDPRPLAYKSIGHGEHGYNNAKVYGGVYNASIGNKINMLAVIKTGNSVEISNNSSKPGNRGKRDSQLIIMQWLKKACLNEPMTPLEFELTEMLFEVCKIRPDVLELILMIDADTKVEKRTQQQQKQQQQLNSLDSGKNPRRNDKPNKPDISSNVPIKLWADWIREGNGSRIYSNNIPNNIPMDGPPSNSSNTRFFNRNRISRAIAPYIPNPNTTNAGLMNKIRYNFKNWYNRNSATSSANGNFMEYTYEPVHYTSPNIIDAQPQPYMRTQPRQQYIQPQQQPWPTPWVPVIDPNAFEQNKNAGVRVQPPEVVRDSNFNYHPHNPVGNIATLNAPFDRTNNTYNAPLANHYGPINAGSTNPTANLPNVYSGTNRYPAFNPANNGNYYGNNNNFQNQYNNRRQVNNDREAAGQNTYSTIPVPPILGSHKSPIVFFGPSGSGKSTLLKLLFNEFPNQFGFSISHTTRAPRKGETNGIEYHFVTRDEFLEGVKKNEFIEHAEFSGNLYGTSIKAVKDVIDSGKTCVLDIEMVCRTYSYSTVMNTAIEI</sequence>
<dbReference type="Pfam" id="PF00625">
    <property type="entry name" value="Guanylate_kin"/>
    <property type="match status" value="1"/>
</dbReference>
<dbReference type="GO" id="GO:0004385">
    <property type="term" value="F:GMP kinase activity"/>
    <property type="evidence" value="ECO:0007669"/>
    <property type="project" value="TreeGrafter"/>
</dbReference>
<dbReference type="InterPro" id="IPR020590">
    <property type="entry name" value="Guanylate_kinase_CS"/>
</dbReference>
<organism evidence="10 11">
    <name type="scientific">Zancudomyces culisetae</name>
    <name type="common">Gut fungus</name>
    <name type="synonym">Smittium culisetae</name>
    <dbReference type="NCBI Taxonomy" id="1213189"/>
    <lineage>
        <taxon>Eukaryota</taxon>
        <taxon>Fungi</taxon>
        <taxon>Fungi incertae sedis</taxon>
        <taxon>Zoopagomycota</taxon>
        <taxon>Kickxellomycotina</taxon>
        <taxon>Harpellomycetes</taxon>
        <taxon>Harpellales</taxon>
        <taxon>Legeriomycetaceae</taxon>
        <taxon>Zancudomyces</taxon>
    </lineage>
</organism>